<gene>
    <name evidence="1" type="ORF">GWC95_00155</name>
</gene>
<dbReference type="InterPro" id="IPR015018">
    <property type="entry name" value="DUF1905"/>
</dbReference>
<accession>A0ABW9ZMM2</accession>
<protein>
    <submittedName>
        <fullName evidence="1">DUF1905 domain-containing protein</fullName>
    </submittedName>
</protein>
<dbReference type="Pfam" id="PF08922">
    <property type="entry name" value="DUF1905"/>
    <property type="match status" value="1"/>
</dbReference>
<dbReference type="Proteomes" id="UP000753802">
    <property type="component" value="Unassembled WGS sequence"/>
</dbReference>
<proteinExistence type="predicted"/>
<dbReference type="Pfam" id="PF13376">
    <property type="entry name" value="OmdA"/>
    <property type="match status" value="1"/>
</dbReference>
<evidence type="ECO:0000313" key="2">
    <source>
        <dbReference type="Proteomes" id="UP000753802"/>
    </source>
</evidence>
<dbReference type="InterPro" id="IPR037079">
    <property type="entry name" value="AF2212/PG0164-like_sf"/>
</dbReference>
<dbReference type="SUPFAM" id="SSF141694">
    <property type="entry name" value="AF2212/PG0164-like"/>
    <property type="match status" value="1"/>
</dbReference>
<sequence>MPFVFTETIYKVGINPCVPVPRRITDQLKVEKGFIYVKGTINGFPFVQTLMPVKNEPYRLYVNGPMLKGANLENGDRARFALEQNHHPEERTPAMLPAFKKALAKEKLTATFKGLTPSRQKEILRYMRFLKSPESIERNIVKVVGQLKEKAGK</sequence>
<organism evidence="1 2">
    <name type="scientific">Sediminibacterium roseum</name>
    <dbReference type="NCBI Taxonomy" id="1978412"/>
    <lineage>
        <taxon>Bacteria</taxon>
        <taxon>Pseudomonadati</taxon>
        <taxon>Bacteroidota</taxon>
        <taxon>Chitinophagia</taxon>
        <taxon>Chitinophagales</taxon>
        <taxon>Chitinophagaceae</taxon>
        <taxon>Sediminibacterium</taxon>
    </lineage>
</organism>
<name>A0ABW9ZMM2_9BACT</name>
<dbReference type="Gene3D" id="2.40.30.100">
    <property type="entry name" value="AF2212/PG0164-like"/>
    <property type="match status" value="1"/>
</dbReference>
<dbReference type="RefSeq" id="WP_161816648.1">
    <property type="nucleotide sequence ID" value="NZ_JAACJS010000002.1"/>
</dbReference>
<dbReference type="EMBL" id="JAACJS010000002">
    <property type="protein sequence ID" value="NCI48311.1"/>
    <property type="molecule type" value="Genomic_DNA"/>
</dbReference>
<comment type="caution">
    <text evidence="1">The sequence shown here is derived from an EMBL/GenBank/DDBJ whole genome shotgun (WGS) entry which is preliminary data.</text>
</comment>
<keyword evidence="2" id="KW-1185">Reference proteome</keyword>
<reference evidence="1 2" key="1">
    <citation type="submission" date="2020-01" db="EMBL/GenBank/DDBJ databases">
        <title>Genome analysis.</title>
        <authorList>
            <person name="Wu S."/>
            <person name="Wang G."/>
        </authorList>
    </citation>
    <scope>NUCLEOTIDE SEQUENCE [LARGE SCALE GENOMIC DNA]</scope>
    <source>
        <strain evidence="1 2">SYL130</strain>
    </source>
</reference>
<evidence type="ECO:0000313" key="1">
    <source>
        <dbReference type="EMBL" id="NCI48311.1"/>
    </source>
</evidence>